<dbReference type="SUPFAM" id="SSF116842">
    <property type="entry name" value="XseB-like"/>
    <property type="match status" value="1"/>
</dbReference>
<dbReference type="GO" id="GO:0005737">
    <property type="term" value="C:cytoplasm"/>
    <property type="evidence" value="ECO:0007669"/>
    <property type="project" value="UniProtKB-SubCell"/>
</dbReference>
<dbReference type="GO" id="GO:0008855">
    <property type="term" value="F:exodeoxyribonuclease VII activity"/>
    <property type="evidence" value="ECO:0007669"/>
    <property type="project" value="UniProtKB-UniRule"/>
</dbReference>
<dbReference type="HAMAP" id="MF_00337">
    <property type="entry name" value="Exonuc_7_S"/>
    <property type="match status" value="1"/>
</dbReference>
<evidence type="ECO:0000256" key="2">
    <source>
        <dbReference type="ARBA" id="ARBA00022490"/>
    </source>
</evidence>
<dbReference type="RefSeq" id="WP_137328468.1">
    <property type="nucleotide sequence ID" value="NZ_CP040058.1"/>
</dbReference>
<dbReference type="Gene3D" id="1.10.287.1040">
    <property type="entry name" value="Exonuclease VII, small subunit"/>
    <property type="match status" value="1"/>
</dbReference>
<name>A0A4P8IIP2_9FIRM</name>
<dbReference type="EMBL" id="CP040058">
    <property type="protein sequence ID" value="QCP35039.1"/>
    <property type="molecule type" value="Genomic_DNA"/>
</dbReference>
<dbReference type="EC" id="3.1.11.6" evidence="6"/>
<organism evidence="7 8">
    <name type="scientific">Anaerostipes rhamnosivorans</name>
    <dbReference type="NCBI Taxonomy" id="1229621"/>
    <lineage>
        <taxon>Bacteria</taxon>
        <taxon>Bacillati</taxon>
        <taxon>Bacillota</taxon>
        <taxon>Clostridia</taxon>
        <taxon>Lachnospirales</taxon>
        <taxon>Lachnospiraceae</taxon>
        <taxon>Anaerostipes</taxon>
    </lineage>
</organism>
<comment type="similarity">
    <text evidence="1 6">Belongs to the XseB family.</text>
</comment>
<evidence type="ECO:0000256" key="3">
    <source>
        <dbReference type="ARBA" id="ARBA00022722"/>
    </source>
</evidence>
<comment type="catalytic activity">
    <reaction evidence="6">
        <text>Exonucleolytic cleavage in either 5'- to 3'- or 3'- to 5'-direction to yield nucleoside 5'-phosphates.</text>
        <dbReference type="EC" id="3.1.11.6"/>
    </reaction>
</comment>
<proteinExistence type="inferred from homology"/>
<dbReference type="Pfam" id="PF02609">
    <property type="entry name" value="Exonuc_VII_S"/>
    <property type="match status" value="1"/>
</dbReference>
<dbReference type="OrthoDB" id="1771251at2"/>
<comment type="subunit">
    <text evidence="6">Heterooligomer composed of large and small subunits.</text>
</comment>
<dbReference type="AlphaFoldDB" id="A0A4P8IIP2"/>
<keyword evidence="4 6" id="KW-0378">Hydrolase</keyword>
<dbReference type="Proteomes" id="UP000298653">
    <property type="component" value="Chromosome"/>
</dbReference>
<sequence>MAKEKFQIDEGFIQLDEIIKQLEQEDVKLSDAVALYTKGVEVLKECRDSLDKVEKELIILEQDGEQNGSF</sequence>
<dbReference type="GO" id="GO:0006308">
    <property type="term" value="P:DNA catabolic process"/>
    <property type="evidence" value="ECO:0007669"/>
    <property type="project" value="UniProtKB-UniRule"/>
</dbReference>
<dbReference type="GO" id="GO:0009318">
    <property type="term" value="C:exodeoxyribonuclease VII complex"/>
    <property type="evidence" value="ECO:0007669"/>
    <property type="project" value="UniProtKB-UniRule"/>
</dbReference>
<dbReference type="InterPro" id="IPR037004">
    <property type="entry name" value="Exonuc_VII_ssu_sf"/>
</dbReference>
<dbReference type="KEGG" id="arf:AR1Y2_1585"/>
<dbReference type="InterPro" id="IPR003761">
    <property type="entry name" value="Exonuc_VII_S"/>
</dbReference>
<dbReference type="NCBIfam" id="TIGR01280">
    <property type="entry name" value="xseB"/>
    <property type="match status" value="1"/>
</dbReference>
<evidence type="ECO:0000256" key="6">
    <source>
        <dbReference type="HAMAP-Rule" id="MF_00337"/>
    </source>
</evidence>
<protein>
    <recommendedName>
        <fullName evidence="6">Exodeoxyribonuclease 7 small subunit</fullName>
        <ecNumber evidence="6">3.1.11.6</ecNumber>
    </recommendedName>
    <alternativeName>
        <fullName evidence="6">Exodeoxyribonuclease VII small subunit</fullName>
        <shortName evidence="6">Exonuclease VII small subunit</shortName>
    </alternativeName>
</protein>
<accession>A0A4P8IIP2</accession>
<evidence type="ECO:0000256" key="5">
    <source>
        <dbReference type="ARBA" id="ARBA00022839"/>
    </source>
</evidence>
<keyword evidence="3 6" id="KW-0540">Nuclease</keyword>
<keyword evidence="2 6" id="KW-0963">Cytoplasm</keyword>
<gene>
    <name evidence="6" type="primary">xseB</name>
    <name evidence="7" type="ORF">AR1Y2_1585</name>
</gene>
<evidence type="ECO:0000313" key="7">
    <source>
        <dbReference type="EMBL" id="QCP35039.1"/>
    </source>
</evidence>
<comment type="function">
    <text evidence="6">Bidirectionally degrades single-stranded DNA into large acid-insoluble oligonucleotides, which are then degraded further into small acid-soluble oligonucleotides.</text>
</comment>
<evidence type="ECO:0000256" key="1">
    <source>
        <dbReference type="ARBA" id="ARBA00009998"/>
    </source>
</evidence>
<evidence type="ECO:0000256" key="4">
    <source>
        <dbReference type="ARBA" id="ARBA00022801"/>
    </source>
</evidence>
<comment type="subcellular location">
    <subcellularLocation>
        <location evidence="6">Cytoplasm</location>
    </subcellularLocation>
</comment>
<keyword evidence="5 6" id="KW-0269">Exonuclease</keyword>
<keyword evidence="8" id="KW-1185">Reference proteome</keyword>
<reference evidence="7 8" key="1">
    <citation type="submission" date="2019-05" db="EMBL/GenBank/DDBJ databases">
        <title>Complete genome sequencing of Anaerostipes rhamnosivorans.</title>
        <authorList>
            <person name="Bui T.P.N."/>
            <person name="de Vos W.M."/>
        </authorList>
    </citation>
    <scope>NUCLEOTIDE SEQUENCE [LARGE SCALE GENOMIC DNA]</scope>
    <source>
        <strain evidence="7 8">1y2</strain>
    </source>
</reference>
<evidence type="ECO:0000313" key="8">
    <source>
        <dbReference type="Proteomes" id="UP000298653"/>
    </source>
</evidence>